<dbReference type="PROSITE" id="PS50929">
    <property type="entry name" value="ABC_TM1F"/>
    <property type="match status" value="4"/>
</dbReference>
<dbReference type="Proteomes" id="UP000215335">
    <property type="component" value="Unassembled WGS sequence"/>
</dbReference>
<keyword evidence="5" id="KW-0547">Nucleotide-binding</keyword>
<dbReference type="InterPro" id="IPR044726">
    <property type="entry name" value="ABCC_6TM_D2"/>
</dbReference>
<proteinExistence type="predicted"/>
<dbReference type="InterPro" id="IPR044746">
    <property type="entry name" value="ABCC_6TM_D1"/>
</dbReference>
<dbReference type="FunFam" id="3.40.50.300:FF:000482">
    <property type="entry name" value="Multidrug resistance-associated protein member 4"/>
    <property type="match status" value="1"/>
</dbReference>
<feature type="domain" description="ABC transporter" evidence="11">
    <location>
        <begin position="1029"/>
        <end position="1258"/>
    </location>
</feature>
<evidence type="ECO:0000256" key="1">
    <source>
        <dbReference type="ARBA" id="ARBA00004141"/>
    </source>
</evidence>
<dbReference type="InterPro" id="IPR003439">
    <property type="entry name" value="ABC_transporter-like_ATP-bd"/>
</dbReference>
<dbReference type="Gene3D" id="1.20.1560.10">
    <property type="entry name" value="ABC transporter type 1, transmembrane domain"/>
    <property type="match status" value="4"/>
</dbReference>
<gene>
    <name evidence="13" type="ORF">TSAR_004801</name>
</gene>
<keyword evidence="3 10" id="KW-0812">Transmembrane</keyword>
<evidence type="ECO:0000256" key="2">
    <source>
        <dbReference type="ARBA" id="ARBA00022448"/>
    </source>
</evidence>
<evidence type="ECO:0000256" key="5">
    <source>
        <dbReference type="ARBA" id="ARBA00022741"/>
    </source>
</evidence>
<feature type="region of interest" description="Disordered" evidence="9">
    <location>
        <begin position="1897"/>
        <end position="1942"/>
    </location>
</feature>
<keyword evidence="4" id="KW-0677">Repeat</keyword>
<organism evidence="13 14">
    <name type="scientific">Trichomalopsis sarcophagae</name>
    <dbReference type="NCBI Taxonomy" id="543379"/>
    <lineage>
        <taxon>Eukaryota</taxon>
        <taxon>Metazoa</taxon>
        <taxon>Ecdysozoa</taxon>
        <taxon>Arthropoda</taxon>
        <taxon>Hexapoda</taxon>
        <taxon>Insecta</taxon>
        <taxon>Pterygota</taxon>
        <taxon>Neoptera</taxon>
        <taxon>Endopterygota</taxon>
        <taxon>Hymenoptera</taxon>
        <taxon>Apocrita</taxon>
        <taxon>Proctotrupomorpha</taxon>
        <taxon>Chalcidoidea</taxon>
        <taxon>Pteromalidae</taxon>
        <taxon>Pteromalinae</taxon>
        <taxon>Trichomalopsis</taxon>
    </lineage>
</organism>
<feature type="transmembrane region" description="Helical" evidence="10">
    <location>
        <begin position="960"/>
        <end position="979"/>
    </location>
</feature>
<feature type="transmembrane region" description="Helical" evidence="10">
    <location>
        <begin position="1477"/>
        <end position="1496"/>
    </location>
</feature>
<evidence type="ECO:0000256" key="7">
    <source>
        <dbReference type="ARBA" id="ARBA00022989"/>
    </source>
</evidence>
<feature type="transmembrane region" description="Helical" evidence="10">
    <location>
        <begin position="2227"/>
        <end position="2249"/>
    </location>
</feature>
<dbReference type="Gene3D" id="3.40.50.300">
    <property type="entry name" value="P-loop containing nucleotide triphosphate hydrolases"/>
    <property type="match status" value="4"/>
</dbReference>
<feature type="transmembrane region" description="Helical" evidence="10">
    <location>
        <begin position="2042"/>
        <end position="2064"/>
    </location>
</feature>
<dbReference type="SUPFAM" id="SSF90123">
    <property type="entry name" value="ABC transporter transmembrane region"/>
    <property type="match status" value="4"/>
</dbReference>
<feature type="transmembrane region" description="Helical" evidence="10">
    <location>
        <begin position="933"/>
        <end position="954"/>
    </location>
</feature>
<comment type="caution">
    <text evidence="13">The sequence shown here is derived from an EMBL/GenBank/DDBJ whole genome shotgun (WGS) entry which is preliminary data.</text>
</comment>
<keyword evidence="2" id="KW-0813">Transport</keyword>
<dbReference type="CDD" id="cd18579">
    <property type="entry name" value="ABC_6TM_ABCC_D1"/>
    <property type="match status" value="2"/>
</dbReference>
<feature type="transmembrane region" description="Helical" evidence="10">
    <location>
        <begin position="92"/>
        <end position="113"/>
    </location>
</feature>
<dbReference type="GO" id="GO:0016887">
    <property type="term" value="F:ATP hydrolysis activity"/>
    <property type="evidence" value="ECO:0007669"/>
    <property type="project" value="InterPro"/>
</dbReference>
<feature type="transmembrane region" description="Helical" evidence="10">
    <location>
        <begin position="204"/>
        <end position="226"/>
    </location>
</feature>
<dbReference type="STRING" id="543379.A0A232EXT2"/>
<feature type="transmembrane region" description="Helical" evidence="10">
    <location>
        <begin position="14"/>
        <end position="33"/>
    </location>
</feature>
<dbReference type="Pfam" id="PF00005">
    <property type="entry name" value="ABC_tran"/>
    <property type="match status" value="4"/>
</dbReference>
<feature type="domain" description="ABC transmembrane type-1" evidence="12">
    <location>
        <begin position="1367"/>
        <end position="1637"/>
    </location>
</feature>
<feature type="transmembrane region" description="Helical" evidence="10">
    <location>
        <begin position="1502"/>
        <end position="1521"/>
    </location>
</feature>
<dbReference type="EMBL" id="NNAY01001666">
    <property type="protein sequence ID" value="OXU23276.1"/>
    <property type="molecule type" value="Genomic_DNA"/>
</dbReference>
<dbReference type="InterPro" id="IPR036640">
    <property type="entry name" value="ABC1_TM_sf"/>
</dbReference>
<keyword evidence="6" id="KW-0067">ATP-binding</keyword>
<evidence type="ECO:0000259" key="11">
    <source>
        <dbReference type="PROSITE" id="PS50893"/>
    </source>
</evidence>
<name>A0A232EXT2_9HYME</name>
<feature type="transmembrane region" description="Helical" evidence="10">
    <location>
        <begin position="133"/>
        <end position="155"/>
    </location>
</feature>
<feature type="transmembrane region" description="Helical" evidence="10">
    <location>
        <begin position="1401"/>
        <end position="1423"/>
    </location>
</feature>
<accession>A0A232EXT2</accession>
<feature type="domain" description="ABC transmembrane type-1" evidence="12">
    <location>
        <begin position="752"/>
        <end position="991"/>
    </location>
</feature>
<dbReference type="FunFam" id="3.40.50.300:FF:000973">
    <property type="entry name" value="Multidrug resistance-associated protein 4"/>
    <property type="match status" value="1"/>
</dbReference>
<dbReference type="FunFam" id="1.20.1560.10:FF:000026">
    <property type="entry name" value="Multidrug resistance-associated protein lethal(2)03659"/>
    <property type="match status" value="2"/>
</dbReference>
<dbReference type="InterPro" id="IPR011527">
    <property type="entry name" value="ABC1_TM_dom"/>
</dbReference>
<evidence type="ECO:0000256" key="3">
    <source>
        <dbReference type="ARBA" id="ARBA00022692"/>
    </source>
</evidence>
<evidence type="ECO:0000313" key="13">
    <source>
        <dbReference type="EMBL" id="OXU23276.1"/>
    </source>
</evidence>
<feature type="transmembrane region" description="Helical" evidence="10">
    <location>
        <begin position="232"/>
        <end position="251"/>
    </location>
</feature>
<keyword evidence="7 10" id="KW-1133">Transmembrane helix</keyword>
<feature type="domain" description="ABC transporter" evidence="11">
    <location>
        <begin position="407"/>
        <end position="630"/>
    </location>
</feature>
<dbReference type="PROSITE" id="PS00211">
    <property type="entry name" value="ABC_TRANSPORTER_1"/>
    <property type="match status" value="4"/>
</dbReference>
<dbReference type="InterPro" id="IPR050173">
    <property type="entry name" value="ABC_transporter_C-like"/>
</dbReference>
<feature type="domain" description="ABC transporter" evidence="11">
    <location>
        <begin position="1679"/>
        <end position="1902"/>
    </location>
</feature>
<evidence type="ECO:0000256" key="10">
    <source>
        <dbReference type="SAM" id="Phobius"/>
    </source>
</evidence>
<dbReference type="PANTHER" id="PTHR24223">
    <property type="entry name" value="ATP-BINDING CASSETTE SUB-FAMILY C"/>
    <property type="match status" value="1"/>
</dbReference>
<dbReference type="FunFam" id="1.20.1560.10:FF:000014">
    <property type="entry name" value="Multidrug resistance-associated protein member 4"/>
    <property type="match status" value="2"/>
</dbReference>
<dbReference type="PANTHER" id="PTHR24223:SF415">
    <property type="entry name" value="FI20190P1"/>
    <property type="match status" value="1"/>
</dbReference>
<dbReference type="SMART" id="SM00382">
    <property type="entry name" value="AAA"/>
    <property type="match status" value="4"/>
</dbReference>
<dbReference type="GO" id="GO:0140359">
    <property type="term" value="F:ABC-type transporter activity"/>
    <property type="evidence" value="ECO:0007669"/>
    <property type="project" value="InterPro"/>
</dbReference>
<evidence type="ECO:0000256" key="4">
    <source>
        <dbReference type="ARBA" id="ARBA00022737"/>
    </source>
</evidence>
<dbReference type="InterPro" id="IPR003593">
    <property type="entry name" value="AAA+_ATPase"/>
</dbReference>
<feature type="transmembrane region" description="Helical" evidence="10">
    <location>
        <begin position="820"/>
        <end position="844"/>
    </location>
</feature>
<feature type="domain" description="ABC transporter" evidence="11">
    <location>
        <begin position="2321"/>
        <end position="2550"/>
    </location>
</feature>
<evidence type="ECO:0000256" key="9">
    <source>
        <dbReference type="SAM" id="MobiDB-lite"/>
    </source>
</evidence>
<dbReference type="SUPFAM" id="SSF52540">
    <property type="entry name" value="P-loop containing nucleoside triphosphate hydrolases"/>
    <property type="match status" value="4"/>
</dbReference>
<dbReference type="PROSITE" id="PS50893">
    <property type="entry name" value="ABC_TRANSPORTER_2"/>
    <property type="match status" value="4"/>
</dbReference>
<feature type="domain" description="ABC transmembrane type-1" evidence="12">
    <location>
        <begin position="101"/>
        <end position="367"/>
    </location>
</feature>
<evidence type="ECO:0000256" key="8">
    <source>
        <dbReference type="ARBA" id="ARBA00023136"/>
    </source>
</evidence>
<dbReference type="GO" id="GO:0016020">
    <property type="term" value="C:membrane"/>
    <property type="evidence" value="ECO:0007669"/>
    <property type="project" value="UniProtKB-SubCell"/>
</dbReference>
<sequence length="2619" mass="294857">METSEEFDSPNPRLKANVISKIFFCWLIPFFCYGRRNEIEPKDIHKVLPREVSETLGDKLESYWKEELEYAQNKKTKPNFHKAILRTFFWQFIYIGIYSFVLTVVIKLLQPIALSLLIRHFSPGATSTTNEAYLYASWVVLMGFTESIIMCHVTYSGRELGMQVRVACSSLIYRKVMRLSCASASQGGHVLTLLSNDVTRFEQVYAFLNYIWITPIQLIVVAYLTWTSVGVASLAGIVFMVLQTIPLQIYFGRLTHAFRHKIAVQTDSRVSLTSEIINGIRVIKMYTWEPIFKKLVCTARKLELAEISVLNYLKGVVWASGMYSERTSVFSCILVYTLQNNILSADKIYSVVQLFCVLQFTFGSLVPRGLHFYAESQVSAIRIQNFLLSEEIEITDRKRVKSGEANISITKVTASWTKESITDTLQEVNVTVPAKSFCAVVGPVGAGKSSLLKLILGELRPSIGRMDIQGSVSYASQEPWLFSGSVRSNILFGQPYDEEKYNTVTKACCLTEDFKQLPYGDRTLVGEKGSALSGGQCARVNLARAVYRDADIYLLDDPLSAVDTRVGKRLFEDCINGYLKGKIRVLVTHQMQCVIEADVIVCLKKGIVKFQGDFENFQKHDQQFLYKQKNHANKRHISVENMVETEDNGLVGLSKSDVDNKQEEPIKNEEQVAKGSLSFSLYWQYFKANGSYCLLFVYVVVAISAQVFIISYDYWVSINRDQSRMRVHYAAEGQNSDANVSPYLDRTFALNVMAILAFGCVIFPTAKNVLFYIICKRSSYNIHNRMIDSVLKATVNFFDTNSSGRILNRFSKDLGAVDEVLSLAMMDSFQIFSAVIGVVIQLIIIHWWMIFPMCIMLIININIHNVYLHTAHCVKRLEGSTKSLVLAHVNSTLDGRLTIRSCQAESMVCKLFDHHQDAHTATFSLVLTTSTAYGFWVDLIAMFFVTLVTYSFLVLGTNDFSGSTVGLAITQILSITILLQHGMKMSAEMVTQMVGVERLFQFTHLEEEGPLESKPGKKPPKSWPCKGELEFVKLNLRYNDDADTILKNLNLKIEPGMKVGIVGRTGAGKSSLISALFRLAKVEGGLIIDGVDTTSIGLRDLRSKLSIIPQEPILFTMTLRDNLDPFHEFSDDALWSALQDVKLNKVFISLDQPLDQNGGSLSAGQRQLLCLARAIVKRNKILILDEATANVDADTDALIQKTIRINFKDCTVLTIAHRLNTIMDSDRVLVMNFGEAVEFEHPYILLQNPNGYFYKMVEQTGSTMAKRLEKIAEKYDSPNPRLKANIVSKVFFCWLIPIFWYGRKNDIEPKDIHNVLPKDVSETLGDKLERNWKKEVENAQKNKRKPNFRKAIQRTFGWPFMHLGIYAFLLTVVIKLLQPIALGLLIGHFSPSATSSTNEAYAYASGVILMTVLESVMFCHVVYQCRELGVQLRVACSSLIYRKIMRLSCAAASKASGGLVINLLSNDVVRFEQVFTFLHYIWIMPVQAAVVAYLIWRSVGVASLAGVFFMILQTIPFQIYFGKLIHSYRKKVAVRTDGRVLLMNEIINGIRVIKMYTWEPVFQKLVCTARRNELKQIVASNYLKGATWASFSYAQRTALFFCILVYVLRDNVITADKVFTIAQLFSVMQLTMAALFPRGLHFYAEAKVSIHRIQNFLLSEEIEATDRKQVKSGDSNANISITKVTASWTKDSITDTLRDVNVIVPWKSLCAVVGPVGAGKSSFLKLILGEFRPSIGRVNTQGSVSYASQEPWLFSGSVRNNILFGQPYDEEKYNKVAKACCLVDDFEQLPHGDRTLVGEKGASLSGGQCARVNLARAVYRDADIYLLDDPLSAVDTRVGKRLFEDCINGYLKDKTRILVTHQIQFLMMADSIVYLENGKVEFQGDFQTFRKHDKHFSHMEKNDSTEKQPSEAKEADNDADAPLDLPTSNDEDTREEPKETQELVAKGSVSNALYWKYFKTGNSYFILLLYAIIFIVAQVFSSGGDYWIAYWTRQEEARLASSIAQERNNITNDTDTFTNETNDQNITVTKIMDASQYLDTELALYIFAILVFASVIMSTARNVIIYRICRNSSLQIHNKMIDCILKAPMRFFDANPSGRILNRFSKDLGAVDEILSLAIMESFQVVSILLGVMIQVLIINWWMVFPMCIMLFFHLNIKNMYLSTARSIKRLEGNAKSPVFSHANSSLNGLLTIRSCQAESMVCKEFDGHQDVHTATFSLVLSTSTAFGFWIDLVSVAFVAVVTYSFILLDSVSSDRVGLAITQTLVITGVLQHGMKMAAEMVTQMIGVERLFQFTKLEQEGPFESEPGKEPPKSWPSKGEVQFEKLYLRYNDAVDPVLKNLNVKIEPGMKVGIVGRTGAGKSSLIAALFRLTKVEGRLYVDGIDTNRIGLKDLRSKLSIIPQEPMLFSASLRDNLDPFHEFTDDVLWSALQDVELNKAFVSLDQSVDQSGSNLSAGQRQLLCLARAIVKRNKVLVLDEATANVDPATDALIQKTIRINFKDCTVLTIAHRLNTIMDSDRVLVMNFGEAVEFDHPHILLQKNNGYFTKMVQQTGNNMAEHLCNIAEKAYKNEATVPAAENRTIKNGVTKKTLGSDAYENATTELTAENRTIKNDVKKKIN</sequence>
<evidence type="ECO:0000259" key="12">
    <source>
        <dbReference type="PROSITE" id="PS50929"/>
    </source>
</evidence>
<dbReference type="FunFam" id="3.40.50.300:FF:000163">
    <property type="entry name" value="Multidrug resistance-associated protein member 4"/>
    <property type="match status" value="2"/>
</dbReference>
<feature type="transmembrane region" description="Helical" evidence="10">
    <location>
        <begin position="1964"/>
        <end position="1981"/>
    </location>
</feature>
<feature type="transmembrane region" description="Helical" evidence="10">
    <location>
        <begin position="2125"/>
        <end position="2153"/>
    </location>
</feature>
<protein>
    <submittedName>
        <fullName evidence="13">Uncharacterized protein</fullName>
    </submittedName>
</protein>
<feature type="transmembrane region" description="Helical" evidence="10">
    <location>
        <begin position="748"/>
        <end position="775"/>
    </location>
</feature>
<reference evidence="13 14" key="1">
    <citation type="journal article" date="2017" name="Curr. Biol.">
        <title>The Evolution of Venom by Co-option of Single-Copy Genes.</title>
        <authorList>
            <person name="Martinson E.O."/>
            <person name="Mrinalini"/>
            <person name="Kelkar Y.D."/>
            <person name="Chang C.H."/>
            <person name="Werren J.H."/>
        </authorList>
    </citation>
    <scope>NUCLEOTIDE SEQUENCE [LARGE SCALE GENOMIC DNA]</scope>
    <source>
        <strain evidence="13 14">Alberta</strain>
        <tissue evidence="13">Whole body</tissue>
    </source>
</reference>
<dbReference type="CDD" id="cd18580">
    <property type="entry name" value="ABC_6TM_ABCC_D2"/>
    <property type="match status" value="2"/>
</dbReference>
<comment type="subcellular location">
    <subcellularLocation>
        <location evidence="1">Membrane</location>
        <topology evidence="1">Multi-pass membrane protein</topology>
    </subcellularLocation>
</comment>
<evidence type="ECO:0000313" key="14">
    <source>
        <dbReference type="Proteomes" id="UP000215335"/>
    </source>
</evidence>
<dbReference type="Pfam" id="PF00664">
    <property type="entry name" value="ABC_membrane"/>
    <property type="match status" value="4"/>
</dbReference>
<keyword evidence="8 10" id="KW-0472">Membrane</keyword>
<dbReference type="CDD" id="cd03244">
    <property type="entry name" value="ABCC_MRP_domain2"/>
    <property type="match status" value="2"/>
</dbReference>
<feature type="compositionally biased region" description="Basic and acidic residues" evidence="9">
    <location>
        <begin position="1897"/>
        <end position="1916"/>
    </location>
</feature>
<dbReference type="CDD" id="cd03250">
    <property type="entry name" value="ABCC_MRP_domain1"/>
    <property type="match status" value="2"/>
</dbReference>
<feature type="transmembrane region" description="Helical" evidence="10">
    <location>
        <begin position="692"/>
        <end position="715"/>
    </location>
</feature>
<feature type="domain" description="ABC transmembrane type-1" evidence="12">
    <location>
        <begin position="1968"/>
        <end position="2283"/>
    </location>
</feature>
<dbReference type="GO" id="GO:0005524">
    <property type="term" value="F:ATP binding"/>
    <property type="evidence" value="ECO:0007669"/>
    <property type="project" value="UniProtKB-KW"/>
</dbReference>
<dbReference type="InterPro" id="IPR017871">
    <property type="entry name" value="ABC_transporter-like_CS"/>
</dbReference>
<keyword evidence="14" id="KW-1185">Reference proteome</keyword>
<dbReference type="InterPro" id="IPR027417">
    <property type="entry name" value="P-loop_NTPase"/>
</dbReference>
<evidence type="ECO:0000256" key="6">
    <source>
        <dbReference type="ARBA" id="ARBA00022840"/>
    </source>
</evidence>
<feature type="transmembrane region" description="Helical" evidence="10">
    <location>
        <begin position="1363"/>
        <end position="1389"/>
    </location>
</feature>